<dbReference type="HOGENOM" id="CLU_3224021_0_0_6"/>
<proteinExistence type="predicted"/>
<evidence type="ECO:0000313" key="2">
    <source>
        <dbReference type="Proteomes" id="UP000028500"/>
    </source>
</evidence>
<gene>
    <name evidence="1" type="ORF">XBKQ1_2650036</name>
</gene>
<reference evidence="1" key="1">
    <citation type="submission" date="2013-07" db="EMBL/GenBank/DDBJ databases">
        <title>Sub-species coevolution in mutualistic symbiosis.</title>
        <authorList>
            <person name="Murfin K."/>
            <person name="Klassen J."/>
            <person name="Lee M."/>
            <person name="Forst S."/>
            <person name="Stock P."/>
            <person name="Goodrich-Blair H."/>
        </authorList>
    </citation>
    <scope>NUCLEOTIDE SEQUENCE [LARGE SCALE GENOMIC DNA]</scope>
    <source>
        <strain evidence="1">Kraussei Quebec</strain>
    </source>
</reference>
<dbReference type="AlphaFoldDB" id="A0A077P7T8"/>
<sequence length="44" mass="4758">MEAMATTGMSRSMAAGTLRLLSWQDGGTTLAQPDTLHQTRFTCL</sequence>
<organism evidence="1 2">
    <name type="scientific">Xenorhabdus bovienii str. kraussei Quebec</name>
    <dbReference type="NCBI Taxonomy" id="1398203"/>
    <lineage>
        <taxon>Bacteria</taxon>
        <taxon>Pseudomonadati</taxon>
        <taxon>Pseudomonadota</taxon>
        <taxon>Gammaproteobacteria</taxon>
        <taxon>Enterobacterales</taxon>
        <taxon>Morganellaceae</taxon>
        <taxon>Xenorhabdus</taxon>
    </lineage>
</organism>
<protein>
    <submittedName>
        <fullName evidence="1">Uncharacterized protein</fullName>
    </submittedName>
</protein>
<dbReference type="EMBL" id="CBSY010000185">
    <property type="protein sequence ID" value="CDH20530.1"/>
    <property type="molecule type" value="Genomic_DNA"/>
</dbReference>
<accession>A0A077P7T8</accession>
<keyword evidence="2" id="KW-1185">Reference proteome</keyword>
<name>A0A077P7T8_XENBV</name>
<comment type="caution">
    <text evidence="1">The sequence shown here is derived from an EMBL/GenBank/DDBJ whole genome shotgun (WGS) entry which is preliminary data.</text>
</comment>
<evidence type="ECO:0000313" key="1">
    <source>
        <dbReference type="EMBL" id="CDH20530.1"/>
    </source>
</evidence>
<dbReference type="Proteomes" id="UP000028500">
    <property type="component" value="Unassembled WGS sequence"/>
</dbReference>